<dbReference type="SUPFAM" id="SSF52540">
    <property type="entry name" value="P-loop containing nucleoside triphosphate hydrolases"/>
    <property type="match status" value="1"/>
</dbReference>
<dbReference type="RefSeq" id="WP_190235587.1">
    <property type="nucleotide sequence ID" value="NZ_SSOA01000003.1"/>
</dbReference>
<feature type="domain" description="ATPase AAA-type core" evidence="1">
    <location>
        <begin position="337"/>
        <end position="437"/>
    </location>
</feature>
<dbReference type="GO" id="GO:0016887">
    <property type="term" value="F:ATP hydrolysis activity"/>
    <property type="evidence" value="ECO:0007669"/>
    <property type="project" value="InterPro"/>
</dbReference>
<dbReference type="AlphaFoldDB" id="A0A4S3ZXX1"/>
<dbReference type="GO" id="GO:0005524">
    <property type="term" value="F:ATP binding"/>
    <property type="evidence" value="ECO:0007669"/>
    <property type="project" value="UniProtKB-KW"/>
</dbReference>
<dbReference type="PANTHER" id="PTHR43581:SF2">
    <property type="entry name" value="EXCINUCLEASE ATPASE SUBUNIT"/>
    <property type="match status" value="1"/>
</dbReference>
<organism evidence="2 3">
    <name type="scientific">Allorhizobium terrae</name>
    <dbReference type="NCBI Taxonomy" id="1848972"/>
    <lineage>
        <taxon>Bacteria</taxon>
        <taxon>Pseudomonadati</taxon>
        <taxon>Pseudomonadota</taxon>
        <taxon>Alphaproteobacteria</taxon>
        <taxon>Hyphomicrobiales</taxon>
        <taxon>Rhizobiaceae</taxon>
        <taxon>Rhizobium/Agrobacterium group</taxon>
        <taxon>Allorhizobium</taxon>
    </lineage>
</organism>
<dbReference type="InterPro" id="IPR027417">
    <property type="entry name" value="P-loop_NTPase"/>
</dbReference>
<evidence type="ECO:0000313" key="2">
    <source>
        <dbReference type="EMBL" id="THF50771.1"/>
    </source>
</evidence>
<accession>A0A4S3ZXX1</accession>
<dbReference type="Gene3D" id="3.40.50.300">
    <property type="entry name" value="P-loop containing nucleotide triphosphate hydrolases"/>
    <property type="match status" value="1"/>
</dbReference>
<evidence type="ECO:0000259" key="1">
    <source>
        <dbReference type="Pfam" id="PF13304"/>
    </source>
</evidence>
<evidence type="ECO:0000313" key="3">
    <source>
        <dbReference type="Proteomes" id="UP000310754"/>
    </source>
</evidence>
<name>A0A4S3ZXX1_9HYPH</name>
<protein>
    <submittedName>
        <fullName evidence="2">ATP-binding protein</fullName>
    </submittedName>
</protein>
<dbReference type="InterPro" id="IPR051396">
    <property type="entry name" value="Bact_Antivir_Def_Nuclease"/>
</dbReference>
<dbReference type="Pfam" id="PF13304">
    <property type="entry name" value="AAA_21"/>
    <property type="match status" value="1"/>
</dbReference>
<proteinExistence type="predicted"/>
<dbReference type="PANTHER" id="PTHR43581">
    <property type="entry name" value="ATP/GTP PHOSPHATASE"/>
    <property type="match status" value="1"/>
</dbReference>
<sequence length="461" mass="52710">MTDEFYSTGEPDGVVDYLAIYGLHKKHDVFLEFAGRTTIFIADNGSGKTTALFILQLILRKQFSQISKFEYERIEIKFCDAKPVSFSPDDFEKSRNASMLRTWLHRGDVKSHEIFQLAKQVRQLPYSHLREETLFNSVARRLRVPSKVFYDRLIRFDYRPDGEPDLVDQMENSPILQLRSYLSNNIDASVLYLPTYRRVEQDMQHDVDDDDDGNEEEGVSIHFGMGDVKRKIERVTSQIRDHSIMSYGQISGQMLGQLAEDSALSAEMIGRLTDRGSVELVLARVGENVTTHQRGLILDAMDSGSLLENRHLSFFLSRLIEEYDQVRELDKALLRYASVCNGYLINKKMRYDSLNATLGLFEEITGDRIDLEHLSSGEKQILGVMAELYLGDDASYAVIFDEPELSLSVEWQKKILVDVAASEKCKLLVAATHSPFVFENDLDPFARALDVRFRPVKNSVE</sequence>
<reference evidence="2 3" key="1">
    <citation type="submission" date="2019-04" db="EMBL/GenBank/DDBJ databases">
        <title>Rhizobium terrae sp. nov., isolated from a paddy soil.</title>
        <authorList>
            <person name="Lin S.-Y."/>
            <person name="Hameed A."/>
            <person name="Huang H.-I."/>
            <person name="Young C.-C."/>
        </authorList>
    </citation>
    <scope>NUCLEOTIDE SEQUENCE [LARGE SCALE GENOMIC DNA]</scope>
    <source>
        <strain evidence="2 3">CC-HIH110</strain>
    </source>
</reference>
<dbReference type="EMBL" id="SSOA01000003">
    <property type="protein sequence ID" value="THF50771.1"/>
    <property type="molecule type" value="Genomic_DNA"/>
</dbReference>
<gene>
    <name evidence="2" type="ORF">E6C51_07925</name>
</gene>
<dbReference type="InterPro" id="IPR003959">
    <property type="entry name" value="ATPase_AAA_core"/>
</dbReference>
<keyword evidence="2" id="KW-0067">ATP-binding</keyword>
<keyword evidence="2" id="KW-0547">Nucleotide-binding</keyword>
<dbReference type="Proteomes" id="UP000310754">
    <property type="component" value="Unassembled WGS sequence"/>
</dbReference>
<comment type="caution">
    <text evidence="2">The sequence shown here is derived from an EMBL/GenBank/DDBJ whole genome shotgun (WGS) entry which is preliminary data.</text>
</comment>
<keyword evidence="3" id="KW-1185">Reference proteome</keyword>